<accession>A0A5B7J0C9</accession>
<feature type="region of interest" description="Disordered" evidence="1">
    <location>
        <begin position="1"/>
        <end position="28"/>
    </location>
</feature>
<dbReference type="Proteomes" id="UP000324222">
    <property type="component" value="Unassembled WGS sequence"/>
</dbReference>
<proteinExistence type="predicted"/>
<evidence type="ECO:0000313" key="3">
    <source>
        <dbReference type="Proteomes" id="UP000324222"/>
    </source>
</evidence>
<dbReference type="PROSITE" id="PS51257">
    <property type="entry name" value="PROKAR_LIPOPROTEIN"/>
    <property type="match status" value="1"/>
</dbReference>
<organism evidence="2 3">
    <name type="scientific">Portunus trituberculatus</name>
    <name type="common">Swimming crab</name>
    <name type="synonym">Neptunus trituberculatus</name>
    <dbReference type="NCBI Taxonomy" id="210409"/>
    <lineage>
        <taxon>Eukaryota</taxon>
        <taxon>Metazoa</taxon>
        <taxon>Ecdysozoa</taxon>
        <taxon>Arthropoda</taxon>
        <taxon>Crustacea</taxon>
        <taxon>Multicrustacea</taxon>
        <taxon>Malacostraca</taxon>
        <taxon>Eumalacostraca</taxon>
        <taxon>Eucarida</taxon>
        <taxon>Decapoda</taxon>
        <taxon>Pleocyemata</taxon>
        <taxon>Brachyura</taxon>
        <taxon>Eubrachyura</taxon>
        <taxon>Portunoidea</taxon>
        <taxon>Portunidae</taxon>
        <taxon>Portuninae</taxon>
        <taxon>Portunus</taxon>
    </lineage>
</organism>
<feature type="compositionally biased region" description="Polar residues" evidence="1">
    <location>
        <begin position="13"/>
        <end position="28"/>
    </location>
</feature>
<keyword evidence="3" id="KW-1185">Reference proteome</keyword>
<protein>
    <submittedName>
        <fullName evidence="2">Uncharacterized protein</fullName>
    </submittedName>
</protein>
<evidence type="ECO:0000256" key="1">
    <source>
        <dbReference type="SAM" id="MobiDB-lite"/>
    </source>
</evidence>
<evidence type="ECO:0000313" key="2">
    <source>
        <dbReference type="EMBL" id="MPC91261.1"/>
    </source>
</evidence>
<comment type="caution">
    <text evidence="2">The sequence shown here is derived from an EMBL/GenBank/DDBJ whole genome shotgun (WGS) entry which is preliminary data.</text>
</comment>
<sequence>MINLRSHLPALQGNPSPETHQPTAASSACSFPSKTIPIPSLPVTSVHFVSSDPFIPRLLLFRGISIYQLLVPAQTRLGGGSAKDRHTGGGC</sequence>
<gene>
    <name evidence="2" type="ORF">E2C01_086285</name>
</gene>
<reference evidence="2 3" key="1">
    <citation type="submission" date="2019-05" db="EMBL/GenBank/DDBJ databases">
        <title>Another draft genome of Portunus trituberculatus and its Hox gene families provides insights of decapod evolution.</title>
        <authorList>
            <person name="Jeong J.-H."/>
            <person name="Song I."/>
            <person name="Kim S."/>
            <person name="Choi T."/>
            <person name="Kim D."/>
            <person name="Ryu S."/>
            <person name="Kim W."/>
        </authorList>
    </citation>
    <scope>NUCLEOTIDE SEQUENCE [LARGE SCALE GENOMIC DNA]</scope>
    <source>
        <tissue evidence="2">Muscle</tissue>
    </source>
</reference>
<dbReference type="AlphaFoldDB" id="A0A5B7J0C9"/>
<name>A0A5B7J0C9_PORTR</name>
<dbReference type="EMBL" id="VSRR010087143">
    <property type="protein sequence ID" value="MPC91261.1"/>
    <property type="molecule type" value="Genomic_DNA"/>
</dbReference>